<keyword evidence="5" id="KW-1185">Reference proteome</keyword>
<name>A0A2G8S3V7_9APHY</name>
<feature type="region of interest" description="Disordered" evidence="1">
    <location>
        <begin position="381"/>
        <end position="406"/>
    </location>
</feature>
<keyword evidence="2" id="KW-0472">Membrane</keyword>
<feature type="transmembrane region" description="Helical" evidence="2">
    <location>
        <begin position="278"/>
        <end position="299"/>
    </location>
</feature>
<protein>
    <recommendedName>
        <fullName evidence="6">Transporter</fullName>
    </recommendedName>
</protein>
<accession>A0A2G8S3V7</accession>
<proteinExistence type="predicted"/>
<feature type="region of interest" description="Disordered" evidence="1">
    <location>
        <begin position="239"/>
        <end position="269"/>
    </location>
</feature>
<evidence type="ECO:0000256" key="2">
    <source>
        <dbReference type="SAM" id="Phobius"/>
    </source>
</evidence>
<feature type="compositionally biased region" description="Low complexity" evidence="1">
    <location>
        <begin position="239"/>
        <end position="255"/>
    </location>
</feature>
<dbReference type="EMBL" id="AYKW01000023">
    <property type="protein sequence ID" value="PIL28452.1"/>
    <property type="molecule type" value="Genomic_DNA"/>
</dbReference>
<dbReference type="AlphaFoldDB" id="A0A2G8S3V7"/>
<sequence length="406" mass="43114">MRLNAPACRSLLRSTLISKIIFCTLALADIVIVDDQENNPDVHWEGPWRQFWRPLAMDSTLTLGNQSDEMVTFTFIGTSVQVVGALAATATQNGVGSIYTLDNEGPVEFIPPYEVDDDAYGIKFYDSGPLELGSHRLKIENWGMQLWLDYFQFDDGDGPDTVTVGSTSTIPTTIPPSSSITIIMPSRSSSGSHDGGGIPTFSESTSSLRLSMTISALTSTSLVSSTVDVPFASSSTVTLSLPQSSSSTSSPDQSVYTPSQGVGAPQAAAHSQGMPHSVLVGLTVAAVIGVVLLALLFQLRRACLHDRQMRTALLHMPIASAPPQSDEDYAPPTVPDVERAPSAAAWARDVVHSCSDLLNDAVTRSRDGGVRVAGGLGVSNAEAPSIWSGESEKSILPPPYEEHLAP</sequence>
<evidence type="ECO:0000256" key="1">
    <source>
        <dbReference type="SAM" id="MobiDB-lite"/>
    </source>
</evidence>
<dbReference type="Proteomes" id="UP000230002">
    <property type="component" value="Unassembled WGS sequence"/>
</dbReference>
<keyword evidence="2" id="KW-1133">Transmembrane helix</keyword>
<evidence type="ECO:0000256" key="3">
    <source>
        <dbReference type="SAM" id="SignalP"/>
    </source>
</evidence>
<dbReference type="STRING" id="1077348.A0A2G8S3V7"/>
<reference evidence="4 5" key="1">
    <citation type="journal article" date="2015" name="Sci. Rep.">
        <title>Chromosome-level genome map provides insights into diverse defense mechanisms in the medicinal fungus Ganoderma sinense.</title>
        <authorList>
            <person name="Zhu Y."/>
            <person name="Xu J."/>
            <person name="Sun C."/>
            <person name="Zhou S."/>
            <person name="Xu H."/>
            <person name="Nelson D.R."/>
            <person name="Qian J."/>
            <person name="Song J."/>
            <person name="Luo H."/>
            <person name="Xiang L."/>
            <person name="Li Y."/>
            <person name="Xu Z."/>
            <person name="Ji A."/>
            <person name="Wang L."/>
            <person name="Lu S."/>
            <person name="Hayward A."/>
            <person name="Sun W."/>
            <person name="Li X."/>
            <person name="Schwartz D.C."/>
            <person name="Wang Y."/>
            <person name="Chen S."/>
        </authorList>
    </citation>
    <scope>NUCLEOTIDE SEQUENCE [LARGE SCALE GENOMIC DNA]</scope>
    <source>
        <strain evidence="4 5">ZZ0214-1</strain>
    </source>
</reference>
<dbReference type="OrthoDB" id="3265734at2759"/>
<comment type="caution">
    <text evidence="4">The sequence shown here is derived from an EMBL/GenBank/DDBJ whole genome shotgun (WGS) entry which is preliminary data.</text>
</comment>
<evidence type="ECO:0000313" key="5">
    <source>
        <dbReference type="Proteomes" id="UP000230002"/>
    </source>
</evidence>
<evidence type="ECO:0000313" key="4">
    <source>
        <dbReference type="EMBL" id="PIL28452.1"/>
    </source>
</evidence>
<feature type="chain" id="PRO_5013721930" description="Transporter" evidence="3">
    <location>
        <begin position="29"/>
        <end position="406"/>
    </location>
</feature>
<keyword evidence="2" id="KW-0812">Transmembrane</keyword>
<keyword evidence="3" id="KW-0732">Signal</keyword>
<feature type="signal peptide" evidence="3">
    <location>
        <begin position="1"/>
        <end position="28"/>
    </location>
</feature>
<evidence type="ECO:0008006" key="6">
    <source>
        <dbReference type="Google" id="ProtNLM"/>
    </source>
</evidence>
<dbReference type="Gene3D" id="2.60.120.260">
    <property type="entry name" value="Galactose-binding domain-like"/>
    <property type="match status" value="1"/>
</dbReference>
<gene>
    <name evidence="4" type="ORF">GSI_08486</name>
</gene>
<organism evidence="4 5">
    <name type="scientific">Ganoderma sinense ZZ0214-1</name>
    <dbReference type="NCBI Taxonomy" id="1077348"/>
    <lineage>
        <taxon>Eukaryota</taxon>
        <taxon>Fungi</taxon>
        <taxon>Dikarya</taxon>
        <taxon>Basidiomycota</taxon>
        <taxon>Agaricomycotina</taxon>
        <taxon>Agaricomycetes</taxon>
        <taxon>Polyporales</taxon>
        <taxon>Polyporaceae</taxon>
        <taxon>Ganoderma</taxon>
    </lineage>
</organism>